<dbReference type="EMBL" id="AP018049">
    <property type="protein sequence ID" value="BBA28796.1"/>
    <property type="molecule type" value="Genomic_DNA"/>
</dbReference>
<gene>
    <name evidence="1" type="ORF">PMEL1_00704</name>
</gene>
<reference evidence="1 2" key="1">
    <citation type="submission" date="2017-05" db="EMBL/GenBank/DDBJ databases">
        <title>whole genome sequence of Prevotella melaninogenica GAI 07411.</title>
        <authorList>
            <person name="Kondo Y."/>
            <person name="Hoshino T."/>
        </authorList>
    </citation>
    <scope>NUCLEOTIDE SEQUENCE [LARGE SCALE GENOMIC DNA]</scope>
    <source>
        <strain evidence="1 2">GAI 07411</strain>
    </source>
</reference>
<accession>A0A250KGT7</accession>
<dbReference type="InterPro" id="IPR021223">
    <property type="entry name" value="AbiGi"/>
</dbReference>
<dbReference type="Pfam" id="PF10899">
    <property type="entry name" value="AbiGi"/>
    <property type="match status" value="1"/>
</dbReference>
<evidence type="ECO:0008006" key="3">
    <source>
        <dbReference type="Google" id="ProtNLM"/>
    </source>
</evidence>
<proteinExistence type="predicted"/>
<dbReference type="Proteomes" id="UP000267517">
    <property type="component" value="Chromosome I"/>
</dbReference>
<evidence type="ECO:0000313" key="2">
    <source>
        <dbReference type="Proteomes" id="UP000267517"/>
    </source>
</evidence>
<name>A0A250KGT7_9BACT</name>
<dbReference type="OrthoDB" id="680500at2"/>
<dbReference type="RefSeq" id="WP_120173984.1">
    <property type="nucleotide sequence ID" value="NZ_AP018049.1"/>
</dbReference>
<sequence length="290" mass="34001">MVKKNSHTSALFHYTRNQNIVINILREGLKFSYCREEFSDDLCLGIPMICFCDIPVGASFEHSSKYGQYAIGLSKDKLLDKYKEALGPVNYVTSLSSVEVAFQLRSVGIENRHEIDTISKKSHTPEINVTVNGRHYKGKVLPAEYTNNTLRLFLQSIEYHRSSTQAISLMKPYQSIHDGNKQINYDECEWRIVLPEHTKLNENTRCQWFWTKEEYESWRKQRENKFINEMPLLFTVDDIEYIIVPTKELIPNFIKRLIDLKEICGNKIEDKDRYSLVSKVISLEQIKRDF</sequence>
<organism evidence="1 2">
    <name type="scientific">Prevotella melaninogenica</name>
    <dbReference type="NCBI Taxonomy" id="28132"/>
    <lineage>
        <taxon>Bacteria</taxon>
        <taxon>Pseudomonadati</taxon>
        <taxon>Bacteroidota</taxon>
        <taxon>Bacteroidia</taxon>
        <taxon>Bacteroidales</taxon>
        <taxon>Prevotellaceae</taxon>
        <taxon>Prevotella</taxon>
    </lineage>
</organism>
<dbReference type="AlphaFoldDB" id="A0A250KGT7"/>
<evidence type="ECO:0000313" key="1">
    <source>
        <dbReference type="EMBL" id="BBA28796.1"/>
    </source>
</evidence>
<protein>
    <recommendedName>
        <fullName evidence="3">DUF2971 domain-containing protein</fullName>
    </recommendedName>
</protein>